<dbReference type="GO" id="GO:0031410">
    <property type="term" value="C:cytoplasmic vesicle"/>
    <property type="evidence" value="ECO:0007669"/>
    <property type="project" value="TreeGrafter"/>
</dbReference>
<evidence type="ECO:0000313" key="10">
    <source>
        <dbReference type="Proteomes" id="UP000031443"/>
    </source>
</evidence>
<dbReference type="PANTHER" id="PTHR12546">
    <property type="entry name" value="FER-1-LIKE"/>
    <property type="match status" value="1"/>
</dbReference>
<dbReference type="GO" id="GO:0002280">
    <property type="term" value="P:monocyte activation involved in immune response"/>
    <property type="evidence" value="ECO:0007669"/>
    <property type="project" value="TreeGrafter"/>
</dbReference>
<dbReference type="GO" id="GO:0050765">
    <property type="term" value="P:negative regulation of phagocytosis"/>
    <property type="evidence" value="ECO:0007669"/>
    <property type="project" value="TreeGrafter"/>
</dbReference>
<keyword evidence="10" id="KW-1185">Reference proteome</keyword>
<keyword evidence="5 7" id="KW-0472">Membrane</keyword>
<evidence type="ECO:0000313" key="9">
    <source>
        <dbReference type="EMBL" id="EMP31890.1"/>
    </source>
</evidence>
<keyword evidence="2 7" id="KW-0812">Transmembrane</keyword>
<dbReference type="GO" id="GO:0033292">
    <property type="term" value="P:T-tubule organization"/>
    <property type="evidence" value="ECO:0007669"/>
    <property type="project" value="TreeGrafter"/>
</dbReference>
<dbReference type="STRING" id="8469.M7B8N3"/>
<dbReference type="EMBL" id="KB543131">
    <property type="protein sequence ID" value="EMP31890.1"/>
    <property type="molecule type" value="Genomic_DNA"/>
</dbReference>
<gene>
    <name evidence="9" type="ORF">UY3_10978</name>
</gene>
<feature type="compositionally biased region" description="Basic and acidic residues" evidence="6">
    <location>
        <begin position="147"/>
        <end position="166"/>
    </location>
</feature>
<evidence type="ECO:0000256" key="5">
    <source>
        <dbReference type="ARBA" id="ARBA00023136"/>
    </source>
</evidence>
<keyword evidence="4 7" id="KW-1133">Transmembrane helix</keyword>
<dbReference type="Proteomes" id="UP000031443">
    <property type="component" value="Unassembled WGS sequence"/>
</dbReference>
<organism evidence="9 10">
    <name type="scientific">Chelonia mydas</name>
    <name type="common">Green sea-turtle</name>
    <name type="synonym">Chelonia agassizi</name>
    <dbReference type="NCBI Taxonomy" id="8469"/>
    <lineage>
        <taxon>Eukaryota</taxon>
        <taxon>Metazoa</taxon>
        <taxon>Chordata</taxon>
        <taxon>Craniata</taxon>
        <taxon>Vertebrata</taxon>
        <taxon>Euteleostomi</taxon>
        <taxon>Archelosauria</taxon>
        <taxon>Testudinata</taxon>
        <taxon>Testudines</taxon>
        <taxon>Cryptodira</taxon>
        <taxon>Durocryptodira</taxon>
        <taxon>Americhelydia</taxon>
        <taxon>Chelonioidea</taxon>
        <taxon>Cheloniidae</taxon>
        <taxon>Chelonia</taxon>
    </lineage>
</organism>
<dbReference type="Pfam" id="PF16165">
    <property type="entry name" value="Ferlin_C"/>
    <property type="match status" value="1"/>
</dbReference>
<evidence type="ECO:0000256" key="7">
    <source>
        <dbReference type="SAM" id="Phobius"/>
    </source>
</evidence>
<evidence type="ECO:0000256" key="2">
    <source>
        <dbReference type="ARBA" id="ARBA00022692"/>
    </source>
</evidence>
<evidence type="ECO:0000256" key="3">
    <source>
        <dbReference type="ARBA" id="ARBA00022737"/>
    </source>
</evidence>
<feature type="domain" description="Ferlin C-terminal" evidence="8">
    <location>
        <begin position="130"/>
        <end position="219"/>
    </location>
</feature>
<proteinExistence type="predicted"/>
<reference evidence="10" key="1">
    <citation type="journal article" date="2013" name="Nat. Genet.">
        <title>The draft genomes of soft-shell turtle and green sea turtle yield insights into the development and evolution of the turtle-specific body plan.</title>
        <authorList>
            <person name="Wang Z."/>
            <person name="Pascual-Anaya J."/>
            <person name="Zadissa A."/>
            <person name="Li W."/>
            <person name="Niimura Y."/>
            <person name="Huang Z."/>
            <person name="Li C."/>
            <person name="White S."/>
            <person name="Xiong Z."/>
            <person name="Fang D."/>
            <person name="Wang B."/>
            <person name="Ming Y."/>
            <person name="Chen Y."/>
            <person name="Zheng Y."/>
            <person name="Kuraku S."/>
            <person name="Pignatelli M."/>
            <person name="Herrero J."/>
            <person name="Beal K."/>
            <person name="Nozawa M."/>
            <person name="Li Q."/>
            <person name="Wang J."/>
            <person name="Zhang H."/>
            <person name="Yu L."/>
            <person name="Shigenobu S."/>
            <person name="Wang J."/>
            <person name="Liu J."/>
            <person name="Flicek P."/>
            <person name="Searle S."/>
            <person name="Wang J."/>
            <person name="Kuratani S."/>
            <person name="Yin Y."/>
            <person name="Aken B."/>
            <person name="Zhang G."/>
            <person name="Irie N."/>
        </authorList>
    </citation>
    <scope>NUCLEOTIDE SEQUENCE [LARGE SCALE GENOMIC DNA]</scope>
</reference>
<dbReference type="GO" id="GO:0002281">
    <property type="term" value="P:macrophage activation involved in immune response"/>
    <property type="evidence" value="ECO:0007669"/>
    <property type="project" value="TreeGrafter"/>
</dbReference>
<dbReference type="InterPro" id="IPR037721">
    <property type="entry name" value="Ferlin"/>
</dbReference>
<dbReference type="InterPro" id="IPR032362">
    <property type="entry name" value="Ferlin_C"/>
</dbReference>
<accession>M7B8N3</accession>
<comment type="subcellular location">
    <subcellularLocation>
        <location evidence="1">Membrane</location>
    </subcellularLocation>
</comment>
<dbReference type="AlphaFoldDB" id="M7B8N3"/>
<evidence type="ECO:0000256" key="6">
    <source>
        <dbReference type="SAM" id="MobiDB-lite"/>
    </source>
</evidence>
<evidence type="ECO:0000256" key="1">
    <source>
        <dbReference type="ARBA" id="ARBA00004370"/>
    </source>
</evidence>
<name>M7B8N3_CHEMY</name>
<evidence type="ECO:0000259" key="8">
    <source>
        <dbReference type="Pfam" id="PF16165"/>
    </source>
</evidence>
<protein>
    <submittedName>
        <fullName evidence="9">Dysferlin</fullName>
    </submittedName>
</protein>
<evidence type="ECO:0000256" key="4">
    <source>
        <dbReference type="ARBA" id="ARBA00022989"/>
    </source>
</evidence>
<dbReference type="PANTHER" id="PTHR12546:SF44">
    <property type="entry name" value="DYSFERLIN"/>
    <property type="match status" value="1"/>
</dbReference>
<dbReference type="GO" id="GO:0006906">
    <property type="term" value="P:vesicle fusion"/>
    <property type="evidence" value="ECO:0007669"/>
    <property type="project" value="TreeGrafter"/>
</dbReference>
<dbReference type="GO" id="GO:0030315">
    <property type="term" value="C:T-tubule"/>
    <property type="evidence" value="ECO:0007669"/>
    <property type="project" value="TreeGrafter"/>
</dbReference>
<keyword evidence="3" id="KW-0677">Repeat</keyword>
<sequence length="229" mass="26061">MTSSCNVSGLNCAASGGRAPRFRWSQFGELPPSLYSRTWSALGYGPERKLLLPTAREGSCSHVGCRVLERQGSVQMDLNRMPTPAKTAEKCSLNILDETLSSDRFVSLFEQKAVKGWWPCVVEAEEKKTIAGKLEMTLEIVTEQEQEEKPAGMGRDEPNMNPKLEDPKRPETSFLWFTSPYKTMKYILWRRFKWVFLIAVVVFILLLFIGIFIYAFPNYAAMKLVKPFS</sequence>
<dbReference type="GO" id="GO:0001778">
    <property type="term" value="P:plasma membrane repair"/>
    <property type="evidence" value="ECO:0007669"/>
    <property type="project" value="TreeGrafter"/>
</dbReference>
<feature type="region of interest" description="Disordered" evidence="6">
    <location>
        <begin position="144"/>
        <end position="166"/>
    </location>
</feature>
<feature type="transmembrane region" description="Helical" evidence="7">
    <location>
        <begin position="194"/>
        <end position="216"/>
    </location>
</feature>